<dbReference type="AlphaFoldDB" id="A0A6A5UNV3"/>
<evidence type="ECO:0000313" key="1">
    <source>
        <dbReference type="EMBL" id="KAF1966525.1"/>
    </source>
</evidence>
<reference evidence="1" key="1">
    <citation type="journal article" date="2020" name="Stud. Mycol.">
        <title>101 Dothideomycetes genomes: a test case for predicting lifestyles and emergence of pathogens.</title>
        <authorList>
            <person name="Haridas S."/>
            <person name="Albert R."/>
            <person name="Binder M."/>
            <person name="Bloem J."/>
            <person name="Labutti K."/>
            <person name="Salamov A."/>
            <person name="Andreopoulos B."/>
            <person name="Baker S."/>
            <person name="Barry K."/>
            <person name="Bills G."/>
            <person name="Bluhm B."/>
            <person name="Cannon C."/>
            <person name="Castanera R."/>
            <person name="Culley D."/>
            <person name="Daum C."/>
            <person name="Ezra D."/>
            <person name="Gonzalez J."/>
            <person name="Henrissat B."/>
            <person name="Kuo A."/>
            <person name="Liang C."/>
            <person name="Lipzen A."/>
            <person name="Lutzoni F."/>
            <person name="Magnuson J."/>
            <person name="Mondo S."/>
            <person name="Nolan M."/>
            <person name="Ohm R."/>
            <person name="Pangilinan J."/>
            <person name="Park H.-J."/>
            <person name="Ramirez L."/>
            <person name="Alfaro M."/>
            <person name="Sun H."/>
            <person name="Tritt A."/>
            <person name="Yoshinaga Y."/>
            <person name="Zwiers L.-H."/>
            <person name="Turgeon B."/>
            <person name="Goodwin S."/>
            <person name="Spatafora J."/>
            <person name="Crous P."/>
            <person name="Grigoriev I."/>
        </authorList>
    </citation>
    <scope>NUCLEOTIDE SEQUENCE</scope>
    <source>
        <strain evidence="1">CBS 107.79</strain>
    </source>
</reference>
<evidence type="ECO:0000313" key="2">
    <source>
        <dbReference type="Proteomes" id="UP000800036"/>
    </source>
</evidence>
<sequence>MPPPYSVPSRDSTFHLLDLPLIIVRTIFEWVYQYDGSLTSHTTLRLVSRAFRRESERLPFRSIALGHGPESTSLCSKLNFSVGSKIRTTYSVNMFAM</sequence>
<accession>A0A6A5UNV3</accession>
<name>A0A6A5UNV3_9PLEO</name>
<dbReference type="Proteomes" id="UP000800036">
    <property type="component" value="Unassembled WGS sequence"/>
</dbReference>
<keyword evidence="2" id="KW-1185">Reference proteome</keyword>
<dbReference type="OrthoDB" id="3556572at2759"/>
<dbReference type="EMBL" id="ML976744">
    <property type="protein sequence ID" value="KAF1966525.1"/>
    <property type="molecule type" value="Genomic_DNA"/>
</dbReference>
<protein>
    <recommendedName>
        <fullName evidence="3">F-box domain-containing protein</fullName>
    </recommendedName>
</protein>
<proteinExistence type="predicted"/>
<gene>
    <name evidence="1" type="ORF">BU23DRAFT_315653</name>
</gene>
<organism evidence="1 2">
    <name type="scientific">Bimuria novae-zelandiae CBS 107.79</name>
    <dbReference type="NCBI Taxonomy" id="1447943"/>
    <lineage>
        <taxon>Eukaryota</taxon>
        <taxon>Fungi</taxon>
        <taxon>Dikarya</taxon>
        <taxon>Ascomycota</taxon>
        <taxon>Pezizomycotina</taxon>
        <taxon>Dothideomycetes</taxon>
        <taxon>Pleosporomycetidae</taxon>
        <taxon>Pleosporales</taxon>
        <taxon>Massarineae</taxon>
        <taxon>Didymosphaeriaceae</taxon>
        <taxon>Bimuria</taxon>
    </lineage>
</organism>
<evidence type="ECO:0008006" key="3">
    <source>
        <dbReference type="Google" id="ProtNLM"/>
    </source>
</evidence>